<evidence type="ECO:0000313" key="3">
    <source>
        <dbReference type="Proteomes" id="UP000639338"/>
    </source>
</evidence>
<dbReference type="PANTHER" id="PTHR20974:SF0">
    <property type="entry name" value="UPF0585 PROTEIN CG18661"/>
    <property type="match status" value="1"/>
</dbReference>
<evidence type="ECO:0008006" key="4">
    <source>
        <dbReference type="Google" id="ProtNLM"/>
    </source>
</evidence>
<dbReference type="EMBL" id="JACMRX010000003">
    <property type="protein sequence ID" value="KAF7993376.1"/>
    <property type="molecule type" value="Genomic_DNA"/>
</dbReference>
<dbReference type="Proteomes" id="UP000639338">
    <property type="component" value="Unassembled WGS sequence"/>
</dbReference>
<proteinExistence type="inferred from homology"/>
<reference evidence="2 3" key="1">
    <citation type="submission" date="2020-08" db="EMBL/GenBank/DDBJ databases">
        <title>Aphidius gifuensis genome sequencing and assembly.</title>
        <authorList>
            <person name="Du Z."/>
        </authorList>
    </citation>
    <scope>NUCLEOTIDE SEQUENCE [LARGE SCALE GENOMIC DNA]</scope>
    <source>
        <strain evidence="2">YNYX2018</strain>
        <tissue evidence="2">Adults</tissue>
    </source>
</reference>
<dbReference type="OrthoDB" id="10258744at2759"/>
<protein>
    <recommendedName>
        <fullName evidence="4">Methyltransferase-like 26</fullName>
    </recommendedName>
</protein>
<accession>A0A834XYV7</accession>
<sequence length="218" mass="24503">MNSAVKHRSATSVVKKLIYPAADRNKDPILKVIKRLIQPMPNQTFIEIASGTGQHIAHFAPHFPQVTFYPSEYDSELLESISAHSLDLGNVEKPLHVDITTDFETWGDGIFKGCSIDYIYSANMIHISPFKCTLGLFKNAGKLLKPNGMLITYGPYASDGKITPKSNEMFNKSLKSQNPEWGIRDVRDLENIARENNIELIEVIDMPANNKTLAWKKN</sequence>
<dbReference type="InterPro" id="IPR010342">
    <property type="entry name" value="DUF938"/>
</dbReference>
<dbReference type="InterPro" id="IPR029063">
    <property type="entry name" value="SAM-dependent_MTases_sf"/>
</dbReference>
<dbReference type="SUPFAM" id="SSF53335">
    <property type="entry name" value="S-adenosyl-L-methionine-dependent methyltransferases"/>
    <property type="match status" value="1"/>
</dbReference>
<dbReference type="Pfam" id="PF06080">
    <property type="entry name" value="DUF938"/>
    <property type="match status" value="1"/>
</dbReference>
<comment type="similarity">
    <text evidence="1">Belongs to the UPF0585 family.</text>
</comment>
<dbReference type="Gene3D" id="3.40.50.150">
    <property type="entry name" value="Vaccinia Virus protein VP39"/>
    <property type="match status" value="1"/>
</dbReference>
<organism evidence="2 3">
    <name type="scientific">Aphidius gifuensis</name>
    <name type="common">Parasitoid wasp</name>
    <dbReference type="NCBI Taxonomy" id="684658"/>
    <lineage>
        <taxon>Eukaryota</taxon>
        <taxon>Metazoa</taxon>
        <taxon>Ecdysozoa</taxon>
        <taxon>Arthropoda</taxon>
        <taxon>Hexapoda</taxon>
        <taxon>Insecta</taxon>
        <taxon>Pterygota</taxon>
        <taxon>Neoptera</taxon>
        <taxon>Endopterygota</taxon>
        <taxon>Hymenoptera</taxon>
        <taxon>Apocrita</taxon>
        <taxon>Ichneumonoidea</taxon>
        <taxon>Braconidae</taxon>
        <taxon>Aphidiinae</taxon>
        <taxon>Aphidius</taxon>
    </lineage>
</organism>
<comment type="caution">
    <text evidence="2">The sequence shown here is derived from an EMBL/GenBank/DDBJ whole genome shotgun (WGS) entry which is preliminary data.</text>
</comment>
<dbReference type="AlphaFoldDB" id="A0A834XYV7"/>
<dbReference type="PANTHER" id="PTHR20974">
    <property type="entry name" value="UPF0585 PROTEIN CG18661"/>
    <property type="match status" value="1"/>
</dbReference>
<keyword evidence="3" id="KW-1185">Reference proteome</keyword>
<gene>
    <name evidence="2" type="ORF">HCN44_007879</name>
</gene>
<evidence type="ECO:0000313" key="2">
    <source>
        <dbReference type="EMBL" id="KAF7993376.1"/>
    </source>
</evidence>
<evidence type="ECO:0000256" key="1">
    <source>
        <dbReference type="ARBA" id="ARBA00008308"/>
    </source>
</evidence>
<name>A0A834XYV7_APHGI</name>